<dbReference type="EMBL" id="PKSL01000001">
    <property type="protein sequence ID" value="POW18007.1"/>
    <property type="molecule type" value="Genomic_DNA"/>
</dbReference>
<dbReference type="VEuPathDB" id="FungiDB:PSTT_00237"/>
<dbReference type="GO" id="GO:0005634">
    <property type="term" value="C:nucleus"/>
    <property type="evidence" value="ECO:0007669"/>
    <property type="project" value="UniProtKB-SubCell"/>
</dbReference>
<dbReference type="Proteomes" id="UP000239156">
    <property type="component" value="Unassembled WGS sequence"/>
</dbReference>
<feature type="region of interest" description="Disordered" evidence="6">
    <location>
        <begin position="62"/>
        <end position="109"/>
    </location>
</feature>
<feature type="compositionally biased region" description="Acidic residues" evidence="6">
    <location>
        <begin position="73"/>
        <end position="93"/>
    </location>
</feature>
<evidence type="ECO:0000313" key="9">
    <source>
        <dbReference type="Proteomes" id="UP000239156"/>
    </source>
</evidence>
<keyword evidence="9" id="KW-1185">Reference proteome</keyword>
<dbReference type="PANTHER" id="PTHR46481:SF10">
    <property type="entry name" value="ZINC FINGER BED DOMAIN-CONTAINING PROTEIN 39"/>
    <property type="match status" value="1"/>
</dbReference>
<organism evidence="8 9">
    <name type="scientific">Puccinia striiformis</name>
    <dbReference type="NCBI Taxonomy" id="27350"/>
    <lineage>
        <taxon>Eukaryota</taxon>
        <taxon>Fungi</taxon>
        <taxon>Dikarya</taxon>
        <taxon>Basidiomycota</taxon>
        <taxon>Pucciniomycotina</taxon>
        <taxon>Pucciniomycetes</taxon>
        <taxon>Pucciniales</taxon>
        <taxon>Pucciniaceae</taxon>
        <taxon>Puccinia</taxon>
    </lineage>
</organism>
<dbReference type="PANTHER" id="PTHR46481">
    <property type="entry name" value="ZINC FINGER BED DOMAIN-CONTAINING PROTEIN 4"/>
    <property type="match status" value="1"/>
</dbReference>
<comment type="subcellular location">
    <subcellularLocation>
        <location evidence="1">Nucleus</location>
    </subcellularLocation>
</comment>
<evidence type="ECO:0000256" key="5">
    <source>
        <dbReference type="ARBA" id="ARBA00023242"/>
    </source>
</evidence>
<evidence type="ECO:0000313" key="8">
    <source>
        <dbReference type="EMBL" id="POW18007.1"/>
    </source>
</evidence>
<dbReference type="GO" id="GO:0008270">
    <property type="term" value="F:zinc ion binding"/>
    <property type="evidence" value="ECO:0007669"/>
    <property type="project" value="UniProtKB-KW"/>
</dbReference>
<accession>A0A2S4W8J1</accession>
<keyword evidence="4" id="KW-0862">Zinc</keyword>
<dbReference type="InterPro" id="IPR012337">
    <property type="entry name" value="RNaseH-like_sf"/>
</dbReference>
<dbReference type="VEuPathDB" id="FungiDB:PSHT_05794"/>
<evidence type="ECO:0000256" key="4">
    <source>
        <dbReference type="ARBA" id="ARBA00022833"/>
    </source>
</evidence>
<dbReference type="Pfam" id="PF05699">
    <property type="entry name" value="Dimer_Tnp_hAT"/>
    <property type="match status" value="1"/>
</dbReference>
<evidence type="ECO:0000256" key="2">
    <source>
        <dbReference type="ARBA" id="ARBA00022723"/>
    </source>
</evidence>
<keyword evidence="2" id="KW-0479">Metal-binding</keyword>
<evidence type="ECO:0000259" key="7">
    <source>
        <dbReference type="Pfam" id="PF05699"/>
    </source>
</evidence>
<protein>
    <recommendedName>
        <fullName evidence="7">HAT C-terminal dimerisation domain-containing protein</fullName>
    </recommendedName>
</protein>
<dbReference type="SUPFAM" id="SSF53098">
    <property type="entry name" value="Ribonuclease H-like"/>
    <property type="match status" value="1"/>
</dbReference>
<proteinExistence type="predicted"/>
<gene>
    <name evidence="8" type="ORF">PSTT_00237</name>
</gene>
<sequence length="505" mass="56787">MRLVICYCQPEPQYDNHIVFFLPISDLPSWGIVFGPAAQCDTIRSGPFPIISSLATIAEEEDYQPEPAGATADDCESDGTDDSDEESDEEDEDLDRRPKEVAATSGPRRKANELHELTVNLDYVVRKITGSAPWRQKYKVIAIEKGSDVLDLIAGYGIRWNIKFESRTRAYNAREVIDQMLKEEFDKYVSKNARSHRSKKGKAGHFKGILFDANDWSMIKELNDELEPFAVLTKEMEGDGSTGALVLPKYYILKHTLSTKRDECDQNDPLYPMFCKMAEKTETYLKEALACESLVMATLLHPAFRLAAFEEFFPELKDRAEKTLANLFQDRKTRIASEKQANLKTTSNDAGPDPPIKPKSKIFNLFHSSSAKAENDELSVYLKGGEVFELDAEDTKSALTWWKEREGKYPILSLLARDYLACSASSCAAERTFSAAADVCSGNRGKLLPRTIEMCVSSRMWLKDCVPVTGGFEAANKIVENFAMFKEKNRLKTIEPPLPSITPEN</sequence>
<comment type="caution">
    <text evidence="8">The sequence shown here is derived from an EMBL/GenBank/DDBJ whole genome shotgun (WGS) entry which is preliminary data.</text>
</comment>
<name>A0A2S4W8J1_9BASI</name>
<dbReference type="InterPro" id="IPR008906">
    <property type="entry name" value="HATC_C_dom"/>
</dbReference>
<keyword evidence="3" id="KW-0863">Zinc-finger</keyword>
<dbReference type="GO" id="GO:0046983">
    <property type="term" value="F:protein dimerization activity"/>
    <property type="evidence" value="ECO:0007669"/>
    <property type="project" value="InterPro"/>
</dbReference>
<reference evidence="8" key="1">
    <citation type="submission" date="2017-12" db="EMBL/GenBank/DDBJ databases">
        <title>Gene loss provides genomic basis for host adaptation in cereal stripe rust fungi.</title>
        <authorList>
            <person name="Xia C."/>
        </authorList>
    </citation>
    <scope>NUCLEOTIDE SEQUENCE [LARGE SCALE GENOMIC DNA]</scope>
    <source>
        <strain evidence="8">93-210</strain>
    </source>
</reference>
<dbReference type="InterPro" id="IPR052035">
    <property type="entry name" value="ZnF_BED_domain_contain"/>
</dbReference>
<evidence type="ECO:0000256" key="1">
    <source>
        <dbReference type="ARBA" id="ARBA00004123"/>
    </source>
</evidence>
<feature type="domain" description="HAT C-terminal dimerisation" evidence="7">
    <location>
        <begin position="377"/>
        <end position="462"/>
    </location>
</feature>
<evidence type="ECO:0000256" key="6">
    <source>
        <dbReference type="SAM" id="MobiDB-lite"/>
    </source>
</evidence>
<evidence type="ECO:0000256" key="3">
    <source>
        <dbReference type="ARBA" id="ARBA00022771"/>
    </source>
</evidence>
<keyword evidence="5" id="KW-0539">Nucleus</keyword>
<dbReference type="AlphaFoldDB" id="A0A2S4W8J1"/>